<keyword evidence="8" id="KW-1185">Reference proteome</keyword>
<comment type="function">
    <text evidence="4 5">Required for flagellar hook formation. May act as a scaffolding protein.</text>
</comment>
<proteinExistence type="inferred from homology"/>
<evidence type="ECO:0000256" key="3">
    <source>
        <dbReference type="ARBA" id="ARBA00022795"/>
    </source>
</evidence>
<reference evidence="7" key="1">
    <citation type="submission" date="2022-09" db="EMBL/GenBank/DDBJ databases">
        <title>Rhodovastum sp. nov. RN2-1 isolated from soil in Seongnam, South Korea.</title>
        <authorList>
            <person name="Le N.T."/>
        </authorList>
    </citation>
    <scope>NUCLEOTIDE SEQUENCE</scope>
    <source>
        <strain evidence="7">RN2-1</strain>
    </source>
</reference>
<evidence type="ECO:0000256" key="1">
    <source>
        <dbReference type="ARBA" id="ARBA00010577"/>
    </source>
</evidence>
<evidence type="ECO:0000313" key="8">
    <source>
        <dbReference type="Proteomes" id="UP001165679"/>
    </source>
</evidence>
<dbReference type="Gene3D" id="2.60.40.4070">
    <property type="match status" value="1"/>
</dbReference>
<dbReference type="InterPro" id="IPR025965">
    <property type="entry name" value="FlgD/Vpr_Ig-like"/>
</dbReference>
<dbReference type="Gene3D" id="2.30.30.910">
    <property type="match status" value="1"/>
</dbReference>
<feature type="domain" description="FlgD/Vpr Ig-like" evidence="6">
    <location>
        <begin position="115"/>
        <end position="187"/>
    </location>
</feature>
<accession>A0AA42CCF7</accession>
<sequence length="231" mass="23646">MTIVSTANANTQSAAAQAAMAVTNGQSPPTTTDSALGSLSGNFNSFLKLLMTQLQNQDPTSPLDANQFTSQLVQFAGVEQQINMNSSLTHLIEITQANSTLQSAAIVGKQASVTSDQIELLNGSAQLAFNVGFPEDVRVLVTNTVGTAVVDSVLSAQGGTNVWTWNGLDQSGRTVPDGIYKVSVAPAAGGQNAIPIVITGVVTGVTADPAAPQLQLGSISVPLSALQSVHS</sequence>
<keyword evidence="7" id="KW-0282">Flagellum</keyword>
<keyword evidence="3 5" id="KW-1005">Bacterial flagellum biogenesis</keyword>
<evidence type="ECO:0000256" key="2">
    <source>
        <dbReference type="ARBA" id="ARBA00016013"/>
    </source>
</evidence>
<dbReference type="Pfam" id="PF13860">
    <property type="entry name" value="FlgD_ig"/>
    <property type="match status" value="1"/>
</dbReference>
<dbReference type="RefSeq" id="WP_264711861.1">
    <property type="nucleotide sequence ID" value="NZ_JAPDNT010000001.1"/>
</dbReference>
<dbReference type="AlphaFoldDB" id="A0AA42CCF7"/>
<evidence type="ECO:0000259" key="6">
    <source>
        <dbReference type="Pfam" id="PF13860"/>
    </source>
</evidence>
<evidence type="ECO:0000256" key="4">
    <source>
        <dbReference type="ARBA" id="ARBA00024746"/>
    </source>
</evidence>
<protein>
    <recommendedName>
        <fullName evidence="2 5">Basal-body rod modification protein FlgD</fullName>
    </recommendedName>
</protein>
<dbReference type="InterPro" id="IPR005648">
    <property type="entry name" value="FlgD"/>
</dbReference>
<evidence type="ECO:0000313" key="7">
    <source>
        <dbReference type="EMBL" id="MCW3473283.1"/>
    </source>
</evidence>
<comment type="caution">
    <text evidence="7">The sequence shown here is derived from an EMBL/GenBank/DDBJ whole genome shotgun (WGS) entry which is preliminary data.</text>
</comment>
<organism evidence="7 8">
    <name type="scientific">Limobrevibacterium gyesilva</name>
    <dbReference type="NCBI Taxonomy" id="2991712"/>
    <lineage>
        <taxon>Bacteria</taxon>
        <taxon>Pseudomonadati</taxon>
        <taxon>Pseudomonadota</taxon>
        <taxon>Alphaproteobacteria</taxon>
        <taxon>Acetobacterales</taxon>
        <taxon>Acetobacteraceae</taxon>
        <taxon>Limobrevibacterium</taxon>
    </lineage>
</organism>
<dbReference type="Proteomes" id="UP001165679">
    <property type="component" value="Unassembled WGS sequence"/>
</dbReference>
<dbReference type="EMBL" id="JAPDNT010000001">
    <property type="protein sequence ID" value="MCW3473283.1"/>
    <property type="molecule type" value="Genomic_DNA"/>
</dbReference>
<keyword evidence="7" id="KW-0966">Cell projection</keyword>
<reference evidence="7" key="2">
    <citation type="submission" date="2022-10" db="EMBL/GenBank/DDBJ databases">
        <authorList>
            <person name="Trinh H.N."/>
        </authorList>
    </citation>
    <scope>NUCLEOTIDE SEQUENCE</scope>
    <source>
        <strain evidence="7">RN2-1</strain>
    </source>
</reference>
<comment type="similarity">
    <text evidence="1 5">Belongs to the FlgD family.</text>
</comment>
<dbReference type="Pfam" id="PF03963">
    <property type="entry name" value="FlgD"/>
    <property type="match status" value="1"/>
</dbReference>
<keyword evidence="7" id="KW-0969">Cilium</keyword>
<gene>
    <name evidence="7" type="ORF">OL599_01705</name>
</gene>
<name>A0AA42CCF7_9PROT</name>
<dbReference type="GO" id="GO:0044781">
    <property type="term" value="P:bacterial-type flagellum organization"/>
    <property type="evidence" value="ECO:0007669"/>
    <property type="project" value="UniProtKB-UniRule"/>
</dbReference>
<evidence type="ECO:0000256" key="5">
    <source>
        <dbReference type="RuleBase" id="RU362076"/>
    </source>
</evidence>